<dbReference type="AlphaFoldDB" id="A0A109KME1"/>
<evidence type="ECO:0000313" key="1">
    <source>
        <dbReference type="EMBL" id="KWV71867.1"/>
    </source>
</evidence>
<organism evidence="1 2">
    <name type="scientific">Pseudomonas fluorescens</name>
    <dbReference type="NCBI Taxonomy" id="294"/>
    <lineage>
        <taxon>Bacteria</taxon>
        <taxon>Pseudomonadati</taxon>
        <taxon>Pseudomonadota</taxon>
        <taxon>Gammaproteobacteria</taxon>
        <taxon>Pseudomonadales</taxon>
        <taxon>Pseudomonadaceae</taxon>
        <taxon>Pseudomonas</taxon>
    </lineage>
</organism>
<evidence type="ECO:0000313" key="2">
    <source>
        <dbReference type="Proteomes" id="UP000063434"/>
    </source>
</evidence>
<accession>A0A109KME1</accession>
<dbReference type="Proteomes" id="UP000063434">
    <property type="component" value="Unassembled WGS sequence"/>
</dbReference>
<comment type="caution">
    <text evidence="1">The sequence shown here is derived from an EMBL/GenBank/DDBJ whole genome shotgun (WGS) entry which is preliminary data.</text>
</comment>
<gene>
    <name evidence="1" type="ORF">PFL603g_04408</name>
</gene>
<reference evidence="1 2" key="1">
    <citation type="submission" date="2015-05" db="EMBL/GenBank/DDBJ databases">
        <title>A genomic and transcriptomic approach to investigate the blue pigment phenotype in Pseudomonas fluorescens.</title>
        <authorList>
            <person name="Andreani N.A."/>
            <person name="Cardazzo B."/>
        </authorList>
    </citation>
    <scope>NUCLEOTIDE SEQUENCE [LARGE SCALE GENOMIC DNA]</scope>
    <source>
        <strain evidence="1 2">Ps_40</strain>
    </source>
</reference>
<dbReference type="PATRIC" id="fig|294.195.peg.4709"/>
<dbReference type="RefSeq" id="WP_056789780.1">
    <property type="nucleotide sequence ID" value="NZ_LCYC01000058.1"/>
</dbReference>
<name>A0A109KME1_PSEFL</name>
<sequence length="669" mass="75049">MVAQASNCRLAGFGIRRAARAGVADGLYANGRHQYEVIIDVVKEVIDAKGEWAQAPLTDEERASVTVVEWSESLDQPLTQGWHCDETKNEFTLGLWRGKSPEAEQSIELAEADNSLVESIKRYLRCDTDAPIGPVVLMARIMIGGGWHATNGFRKTAGFEPSITLSSVRPIELSETDLEMHMDLWAYYSEDRKTHVHVFYWTPPAGMWIVENQGFDNPLVSPGQGKDFRSVISYTIPMTGEGSRKIGTFVNKNSPDIPLDLDEIHVGLSGGAPSPSVRFDQRPTIMRLVRLTSSLKSENQNTKSLWQLLDNYGNEHRYSVWASDGMGLPGVPTVGISGGIFRPLKIVRFLIMLTGGGIVTDDLYANGRHQCKVIVEIEVEQVMPDGSSVPARLSDAERNSVTVTRYSSNVHEPLPPGWSCDQQKNIYDTGRWTTGIDELVPDQYINAMAGRSQRQREVVERYMRVEPNVAIEEQRFMASVTINGVTYTTNSRAGDVSFDTYVTIHPVRPYQLRAQDLTEYVDVHAYNDEYYDMDVYYWTPPGGLHFIVNKGFDTPLSIRREGNNFQTTFFNRRGAGFYRKGGVVVNKDVASPVVSLDDIFLAGSSNREKIVRFNQRPTIMRAVRAHVTMFSDGSADSNSKWRLWDNYGCEHVFGLEQQDDADRIKLVDG</sequence>
<protein>
    <submittedName>
        <fullName evidence="1">Uncharacterized protein</fullName>
    </submittedName>
</protein>
<proteinExistence type="predicted"/>
<dbReference type="EMBL" id="LCYC01000058">
    <property type="protein sequence ID" value="KWV71867.1"/>
    <property type="molecule type" value="Genomic_DNA"/>
</dbReference>